<evidence type="ECO:0000313" key="5">
    <source>
        <dbReference type="Proteomes" id="UP000632222"/>
    </source>
</evidence>
<evidence type="ECO:0000256" key="2">
    <source>
        <dbReference type="ARBA" id="ARBA00022729"/>
    </source>
</evidence>
<comment type="caution">
    <text evidence="4">The sequence shown here is derived from an EMBL/GenBank/DDBJ whole genome shotgun (WGS) entry which is preliminary data.</text>
</comment>
<keyword evidence="5" id="KW-1185">Reference proteome</keyword>
<dbReference type="RefSeq" id="WP_189002298.1">
    <property type="nucleotide sequence ID" value="NZ_BMOD01000005.1"/>
</dbReference>
<reference evidence="5" key="1">
    <citation type="journal article" date="2019" name="Int. J. Syst. Evol. Microbiol.">
        <title>The Global Catalogue of Microorganisms (GCM) 10K type strain sequencing project: providing services to taxonomists for standard genome sequencing and annotation.</title>
        <authorList>
            <consortium name="The Broad Institute Genomics Platform"/>
            <consortium name="The Broad Institute Genome Sequencing Center for Infectious Disease"/>
            <person name="Wu L."/>
            <person name="Ma J."/>
        </authorList>
    </citation>
    <scope>NUCLEOTIDE SEQUENCE [LARGE SCALE GENOMIC DNA]</scope>
    <source>
        <strain evidence="5">JCM 14370</strain>
    </source>
</reference>
<keyword evidence="2 3" id="KW-0732">Signal</keyword>
<accession>A0ABQ2CXW9</accession>
<evidence type="ECO:0000256" key="3">
    <source>
        <dbReference type="SAM" id="SignalP"/>
    </source>
</evidence>
<organism evidence="4 5">
    <name type="scientific">Deinococcus roseus</name>
    <dbReference type="NCBI Taxonomy" id="392414"/>
    <lineage>
        <taxon>Bacteria</taxon>
        <taxon>Thermotogati</taxon>
        <taxon>Deinococcota</taxon>
        <taxon>Deinococci</taxon>
        <taxon>Deinococcales</taxon>
        <taxon>Deinococcaceae</taxon>
        <taxon>Deinococcus</taxon>
    </lineage>
</organism>
<dbReference type="SUPFAM" id="SSF53850">
    <property type="entry name" value="Periplasmic binding protein-like II"/>
    <property type="match status" value="1"/>
</dbReference>
<evidence type="ECO:0000256" key="1">
    <source>
        <dbReference type="ARBA" id="ARBA00008520"/>
    </source>
</evidence>
<dbReference type="PANTHER" id="PTHR30006:SF15">
    <property type="entry name" value="IRON-UTILIZATION PERIPLASMIC PROTEIN"/>
    <property type="match status" value="1"/>
</dbReference>
<protein>
    <submittedName>
        <fullName evidence="4">Iron ABC transporter substrate-binding protein</fullName>
    </submittedName>
</protein>
<evidence type="ECO:0000313" key="4">
    <source>
        <dbReference type="EMBL" id="GGJ31782.1"/>
    </source>
</evidence>
<gene>
    <name evidence="4" type="ORF">GCM10008938_17420</name>
</gene>
<feature type="signal peptide" evidence="3">
    <location>
        <begin position="1"/>
        <end position="20"/>
    </location>
</feature>
<feature type="chain" id="PRO_5046186632" evidence="3">
    <location>
        <begin position="21"/>
        <end position="336"/>
    </location>
</feature>
<name>A0ABQ2CXW9_9DEIO</name>
<dbReference type="EMBL" id="BMOD01000005">
    <property type="protein sequence ID" value="GGJ31782.1"/>
    <property type="molecule type" value="Genomic_DNA"/>
</dbReference>
<dbReference type="Pfam" id="PF13531">
    <property type="entry name" value="SBP_bac_11"/>
    <property type="match status" value="1"/>
</dbReference>
<dbReference type="Gene3D" id="3.40.190.10">
    <property type="entry name" value="Periplasmic binding protein-like II"/>
    <property type="match status" value="2"/>
</dbReference>
<dbReference type="InterPro" id="IPR026045">
    <property type="entry name" value="Ferric-bd"/>
</dbReference>
<proteinExistence type="inferred from homology"/>
<comment type="similarity">
    <text evidence="1">Belongs to the bacterial solute-binding protein 1 family.</text>
</comment>
<dbReference type="Proteomes" id="UP000632222">
    <property type="component" value="Unassembled WGS sequence"/>
</dbReference>
<dbReference type="PANTHER" id="PTHR30006">
    <property type="entry name" value="THIAMINE-BINDING PERIPLASMIC PROTEIN-RELATED"/>
    <property type="match status" value="1"/>
</dbReference>
<sequence>MKTFWLSAFLLMGGLALGKASVEAPPADLTVYSGRSKAALDPLVQHYQARTGLKINVVYANDRDLTARLQQEKTSSPADLFISNTFSTIGTLESLNLFSKLNPSLTTGVHSTWLPASQKWTPLALKFRVLAYNRDVIKPEQLPENLLDLSRLQPYKGRIGWAPLDAGFQEILGLLVETQGMEKARIWLDQLLALELQDYGSGNTGMMEDLGNGTIDVAFSQHILVQRFQRAGYHVASAFFKAGDAGNLMDGSAAAVLKAGKHQAQAFRFLKYLLNSEAQAFTLSVNFEYPVIAALPYPATLVPYAQVAQIVTPLNPADTSKRVQLGQQLLQDAGVM</sequence>
<dbReference type="PIRSF" id="PIRSF002825">
    <property type="entry name" value="CfbpA"/>
    <property type="match status" value="1"/>
</dbReference>